<keyword evidence="2" id="KW-1003">Cell membrane</keyword>
<evidence type="ECO:0000256" key="7">
    <source>
        <dbReference type="ARBA" id="ARBA00023136"/>
    </source>
</evidence>
<evidence type="ECO:0000256" key="4">
    <source>
        <dbReference type="ARBA" id="ARBA00022692"/>
    </source>
</evidence>
<comment type="caution">
    <text evidence="11">The sequence shown here is derived from an EMBL/GenBank/DDBJ whole genome shotgun (WGS) entry which is preliminary data.</text>
</comment>
<keyword evidence="5" id="KW-0552">Olfaction</keyword>
<accession>A0A8K0C7K5</accession>
<evidence type="ECO:0000313" key="12">
    <source>
        <dbReference type="Proteomes" id="UP000801492"/>
    </source>
</evidence>
<sequence>MSRLKDYNAQKDAFRLIKQLSRICGISLNKEETISYKAYALFMLLVNFYPLYQLIGAFRYLENGEEVFEIAVILILFAVLIKKMALLYNRDFMGDILDKLQSGVFLTNFERGGEEEEVLMSDCIALTNKQVNKSLVFHIYNSDNLEVVMGKTISTFKMADNEINAAEISWKYIKPVTQHAVEYHLAIIDIAKQIEDTFNLLVLLIMLSGIVLIGSLLYRLGGLHVGGAMCIICEISLICFWGNEISLESQNVLHACYDVNFFGSDVRFQKALFLIMERSKRPITLTAGKFSPLTLGTFLWVI</sequence>
<organism evidence="11 12">
    <name type="scientific">Ignelater luminosus</name>
    <name type="common">Cucubano</name>
    <name type="synonym">Pyrophorus luminosus</name>
    <dbReference type="NCBI Taxonomy" id="2038154"/>
    <lineage>
        <taxon>Eukaryota</taxon>
        <taxon>Metazoa</taxon>
        <taxon>Ecdysozoa</taxon>
        <taxon>Arthropoda</taxon>
        <taxon>Hexapoda</taxon>
        <taxon>Insecta</taxon>
        <taxon>Pterygota</taxon>
        <taxon>Neoptera</taxon>
        <taxon>Endopterygota</taxon>
        <taxon>Coleoptera</taxon>
        <taxon>Polyphaga</taxon>
        <taxon>Elateriformia</taxon>
        <taxon>Elateroidea</taxon>
        <taxon>Elateridae</taxon>
        <taxon>Agrypninae</taxon>
        <taxon>Pyrophorini</taxon>
        <taxon>Ignelater</taxon>
    </lineage>
</organism>
<reference evidence="11" key="1">
    <citation type="submission" date="2019-08" db="EMBL/GenBank/DDBJ databases">
        <title>The genome of the North American firefly Photinus pyralis.</title>
        <authorList>
            <consortium name="Photinus pyralis genome working group"/>
            <person name="Fallon T.R."/>
            <person name="Sander Lower S.E."/>
            <person name="Weng J.-K."/>
        </authorList>
    </citation>
    <scope>NUCLEOTIDE SEQUENCE</scope>
    <source>
        <strain evidence="11">TRF0915ILg1</strain>
        <tissue evidence="11">Whole body</tissue>
    </source>
</reference>
<keyword evidence="12" id="KW-1185">Reference proteome</keyword>
<name>A0A8K0C7K5_IGNLU</name>
<proteinExistence type="predicted"/>
<keyword evidence="9" id="KW-0807">Transducer</keyword>
<keyword evidence="7 10" id="KW-0472">Membrane</keyword>
<dbReference type="PANTHER" id="PTHR21137:SF35">
    <property type="entry name" value="ODORANT RECEPTOR 19A-RELATED"/>
    <property type="match status" value="1"/>
</dbReference>
<evidence type="ECO:0000256" key="2">
    <source>
        <dbReference type="ARBA" id="ARBA00022475"/>
    </source>
</evidence>
<dbReference type="InterPro" id="IPR004117">
    <property type="entry name" value="7tm6_olfct_rcpt"/>
</dbReference>
<dbReference type="Proteomes" id="UP000801492">
    <property type="component" value="Unassembled WGS sequence"/>
</dbReference>
<feature type="transmembrane region" description="Helical" evidence="10">
    <location>
        <begin position="223"/>
        <end position="241"/>
    </location>
</feature>
<dbReference type="AlphaFoldDB" id="A0A8K0C7K5"/>
<keyword evidence="3" id="KW-0716">Sensory transduction</keyword>
<dbReference type="GO" id="GO:0005886">
    <property type="term" value="C:plasma membrane"/>
    <property type="evidence" value="ECO:0007669"/>
    <property type="project" value="UniProtKB-SubCell"/>
</dbReference>
<evidence type="ECO:0000256" key="8">
    <source>
        <dbReference type="ARBA" id="ARBA00023170"/>
    </source>
</evidence>
<feature type="transmembrane region" description="Helical" evidence="10">
    <location>
        <begin position="38"/>
        <end position="61"/>
    </location>
</feature>
<dbReference type="PANTHER" id="PTHR21137">
    <property type="entry name" value="ODORANT RECEPTOR"/>
    <property type="match status" value="1"/>
</dbReference>
<feature type="transmembrane region" description="Helical" evidence="10">
    <location>
        <begin position="67"/>
        <end position="88"/>
    </location>
</feature>
<comment type="subcellular location">
    <subcellularLocation>
        <location evidence="1">Cell membrane</location>
        <topology evidence="1">Multi-pass membrane protein</topology>
    </subcellularLocation>
</comment>
<dbReference type="GO" id="GO:0004984">
    <property type="term" value="F:olfactory receptor activity"/>
    <property type="evidence" value="ECO:0007669"/>
    <property type="project" value="InterPro"/>
</dbReference>
<evidence type="ECO:0000256" key="3">
    <source>
        <dbReference type="ARBA" id="ARBA00022606"/>
    </source>
</evidence>
<gene>
    <name evidence="11" type="ORF">ILUMI_23695</name>
</gene>
<evidence type="ECO:0000313" key="11">
    <source>
        <dbReference type="EMBL" id="KAF2882470.1"/>
    </source>
</evidence>
<evidence type="ECO:0000256" key="6">
    <source>
        <dbReference type="ARBA" id="ARBA00022989"/>
    </source>
</evidence>
<feature type="transmembrane region" description="Helical" evidence="10">
    <location>
        <begin position="198"/>
        <end position="217"/>
    </location>
</feature>
<evidence type="ECO:0000256" key="1">
    <source>
        <dbReference type="ARBA" id="ARBA00004651"/>
    </source>
</evidence>
<evidence type="ECO:0000256" key="10">
    <source>
        <dbReference type="SAM" id="Phobius"/>
    </source>
</evidence>
<protein>
    <submittedName>
        <fullName evidence="11">Uncharacterized protein</fullName>
    </submittedName>
</protein>
<dbReference type="OrthoDB" id="7540137at2759"/>
<dbReference type="GO" id="GO:0005549">
    <property type="term" value="F:odorant binding"/>
    <property type="evidence" value="ECO:0007669"/>
    <property type="project" value="InterPro"/>
</dbReference>
<keyword evidence="6 10" id="KW-1133">Transmembrane helix</keyword>
<dbReference type="EMBL" id="VTPC01090614">
    <property type="protein sequence ID" value="KAF2882470.1"/>
    <property type="molecule type" value="Genomic_DNA"/>
</dbReference>
<evidence type="ECO:0000256" key="5">
    <source>
        <dbReference type="ARBA" id="ARBA00022725"/>
    </source>
</evidence>
<dbReference type="Pfam" id="PF02949">
    <property type="entry name" value="7tm_6"/>
    <property type="match status" value="1"/>
</dbReference>
<keyword evidence="8" id="KW-0675">Receptor</keyword>
<evidence type="ECO:0000256" key="9">
    <source>
        <dbReference type="ARBA" id="ARBA00023224"/>
    </source>
</evidence>
<keyword evidence="4 10" id="KW-0812">Transmembrane</keyword>
<dbReference type="GO" id="GO:0007165">
    <property type="term" value="P:signal transduction"/>
    <property type="evidence" value="ECO:0007669"/>
    <property type="project" value="UniProtKB-KW"/>
</dbReference>